<feature type="binding site" evidence="5">
    <location>
        <position position="44"/>
    </location>
    <ligand>
        <name>ATP</name>
        <dbReference type="ChEBI" id="CHEBI:30616"/>
    </ligand>
</feature>
<dbReference type="EMBL" id="CAJJDM010000085">
    <property type="protein sequence ID" value="CAD8088694.1"/>
    <property type="molecule type" value="Genomic_DNA"/>
</dbReference>
<dbReference type="GO" id="GO:0000407">
    <property type="term" value="C:phagophore assembly site"/>
    <property type="evidence" value="ECO:0007669"/>
    <property type="project" value="TreeGrafter"/>
</dbReference>
<dbReference type="OMA" id="YLTICQN"/>
<dbReference type="Proteomes" id="UP000688137">
    <property type="component" value="Unassembled WGS sequence"/>
</dbReference>
<dbReference type="InterPro" id="IPR017441">
    <property type="entry name" value="Protein_kinase_ATP_BS"/>
</dbReference>
<evidence type="ECO:0000256" key="2">
    <source>
        <dbReference type="ARBA" id="ARBA00022741"/>
    </source>
</evidence>
<dbReference type="GO" id="GO:0004674">
    <property type="term" value="F:protein serine/threonine kinase activity"/>
    <property type="evidence" value="ECO:0007669"/>
    <property type="project" value="InterPro"/>
</dbReference>
<dbReference type="GO" id="GO:0005524">
    <property type="term" value="F:ATP binding"/>
    <property type="evidence" value="ECO:0007669"/>
    <property type="project" value="UniProtKB-UniRule"/>
</dbReference>
<dbReference type="GO" id="GO:0016020">
    <property type="term" value="C:membrane"/>
    <property type="evidence" value="ECO:0007669"/>
    <property type="project" value="TreeGrafter"/>
</dbReference>
<evidence type="ECO:0000259" key="6">
    <source>
        <dbReference type="PROSITE" id="PS50011"/>
    </source>
</evidence>
<dbReference type="PANTHER" id="PTHR24348:SF22">
    <property type="entry name" value="NON-SPECIFIC SERINE_THREONINE PROTEIN KINASE"/>
    <property type="match status" value="1"/>
</dbReference>
<name>A0A8S1NPU9_PARPR</name>
<evidence type="ECO:0000256" key="5">
    <source>
        <dbReference type="PROSITE-ProRule" id="PRU10141"/>
    </source>
</evidence>
<dbReference type="Pfam" id="PF00069">
    <property type="entry name" value="Pkinase"/>
    <property type="match status" value="1"/>
</dbReference>
<proteinExistence type="predicted"/>
<dbReference type="GO" id="GO:0010506">
    <property type="term" value="P:regulation of autophagy"/>
    <property type="evidence" value="ECO:0007669"/>
    <property type="project" value="InterPro"/>
</dbReference>
<keyword evidence="1" id="KW-0808">Transferase</keyword>
<protein>
    <recommendedName>
        <fullName evidence="6">Protein kinase domain-containing protein</fullName>
    </recommendedName>
</protein>
<feature type="domain" description="Protein kinase" evidence="6">
    <location>
        <begin position="14"/>
        <end position="273"/>
    </location>
</feature>
<keyword evidence="2 5" id="KW-0547">Nucleotide-binding</keyword>
<dbReference type="InterPro" id="IPR000719">
    <property type="entry name" value="Prot_kinase_dom"/>
</dbReference>
<dbReference type="PROSITE" id="PS00108">
    <property type="entry name" value="PROTEIN_KINASE_ST"/>
    <property type="match status" value="1"/>
</dbReference>
<keyword evidence="3" id="KW-0418">Kinase</keyword>
<accession>A0A8S1NPU9</accession>
<comment type="caution">
    <text evidence="7">The sequence shown here is derived from an EMBL/GenBank/DDBJ whole genome shotgun (WGS) entry which is preliminary data.</text>
</comment>
<keyword evidence="8" id="KW-1185">Reference proteome</keyword>
<dbReference type="GO" id="GO:0005829">
    <property type="term" value="C:cytosol"/>
    <property type="evidence" value="ECO:0007669"/>
    <property type="project" value="TreeGrafter"/>
</dbReference>
<evidence type="ECO:0000256" key="3">
    <source>
        <dbReference type="ARBA" id="ARBA00022777"/>
    </source>
</evidence>
<dbReference type="SMART" id="SM00220">
    <property type="entry name" value="S_TKc"/>
    <property type="match status" value="1"/>
</dbReference>
<evidence type="ECO:0000256" key="1">
    <source>
        <dbReference type="ARBA" id="ARBA00022679"/>
    </source>
</evidence>
<sequence length="591" mass="69409">MSEDWTTKKIDKYVVVNKTLGQGAYGTVFRGFLQEDETKQVAVKTIKIATISDTPKMIELIKREIAILQKINHPNIVRLFDVARTNNYLYMFLEYCADGDLKDYMAKKDEKRLSELEAVIFIKHIVEGFKRLYKQKIIHRDIKPANILLHQGVAKITDFGFARVMDSEMNDPAYLSRLGSPLYMAPQILEGQPFSAKCDVWSVGVMFYELLYGRPPWAAETAFQLLENIKKQPLKFLPKPVRSQKVKELITLMLRVQEKDRISWEGVFEDPTIKIDEERMKENMRNILREKDEVSKSISLNKLYIDQNLVVGYLAKNPINTLENSNQSTLDASSEARSQSAKFSGQFDSEQNGEIIMSNYRNEKKRRDAMLKYNNYFLFERNIAFFFNFVIQKVIKLQTIQMLQLANDNYFRLIYLIAKNQMVHLERVNQQLSRKEHDKFDKETWGRFLVSQEYQKLIQLIQMDMKHSSEFFSEISKKCNQVQQEELQNGKASSQTTNLIRNFLSIRNNNFEANDTFHMLYRDVIVENLKIIKNLNSKETEANLLILYLTICQNPYEEFKDINYDFNTFYEETENLSLSEIQEKLLKKGIK</sequence>
<evidence type="ECO:0000313" key="7">
    <source>
        <dbReference type="EMBL" id="CAD8088694.1"/>
    </source>
</evidence>
<evidence type="ECO:0000256" key="4">
    <source>
        <dbReference type="ARBA" id="ARBA00022840"/>
    </source>
</evidence>
<reference evidence="7" key="1">
    <citation type="submission" date="2021-01" db="EMBL/GenBank/DDBJ databases">
        <authorList>
            <consortium name="Genoscope - CEA"/>
            <person name="William W."/>
        </authorList>
    </citation>
    <scope>NUCLEOTIDE SEQUENCE</scope>
</reference>
<evidence type="ECO:0000313" key="8">
    <source>
        <dbReference type="Proteomes" id="UP000688137"/>
    </source>
</evidence>
<dbReference type="PANTHER" id="PTHR24348">
    <property type="entry name" value="SERINE/THREONINE-PROTEIN KINASE UNC-51-RELATED"/>
    <property type="match status" value="1"/>
</dbReference>
<gene>
    <name evidence="7" type="ORF">PPRIM_AZ9-3.1.T0820034</name>
</gene>
<dbReference type="PROSITE" id="PS50011">
    <property type="entry name" value="PROTEIN_KINASE_DOM"/>
    <property type="match status" value="1"/>
</dbReference>
<dbReference type="GO" id="GO:0000045">
    <property type="term" value="P:autophagosome assembly"/>
    <property type="evidence" value="ECO:0007669"/>
    <property type="project" value="TreeGrafter"/>
</dbReference>
<organism evidence="7 8">
    <name type="scientific">Paramecium primaurelia</name>
    <dbReference type="NCBI Taxonomy" id="5886"/>
    <lineage>
        <taxon>Eukaryota</taxon>
        <taxon>Sar</taxon>
        <taxon>Alveolata</taxon>
        <taxon>Ciliophora</taxon>
        <taxon>Intramacronucleata</taxon>
        <taxon>Oligohymenophorea</taxon>
        <taxon>Peniculida</taxon>
        <taxon>Parameciidae</taxon>
        <taxon>Paramecium</taxon>
    </lineage>
</organism>
<dbReference type="AlphaFoldDB" id="A0A8S1NPU9"/>
<dbReference type="GO" id="GO:0005776">
    <property type="term" value="C:autophagosome"/>
    <property type="evidence" value="ECO:0007669"/>
    <property type="project" value="TreeGrafter"/>
</dbReference>
<dbReference type="InterPro" id="IPR045269">
    <property type="entry name" value="Atg1-like"/>
</dbReference>
<keyword evidence="4 5" id="KW-0067">ATP-binding</keyword>
<dbReference type="InterPro" id="IPR008271">
    <property type="entry name" value="Ser/Thr_kinase_AS"/>
</dbReference>
<dbReference type="FunFam" id="1.10.510.10:FF:000654">
    <property type="entry name" value="Protein kinase, putative"/>
    <property type="match status" value="1"/>
</dbReference>
<dbReference type="PROSITE" id="PS00107">
    <property type="entry name" value="PROTEIN_KINASE_ATP"/>
    <property type="match status" value="1"/>
</dbReference>